<dbReference type="EMBL" id="JACHDO010000001">
    <property type="protein sequence ID" value="MBB5489548.1"/>
    <property type="molecule type" value="Genomic_DNA"/>
</dbReference>
<dbReference type="InterPro" id="IPR003675">
    <property type="entry name" value="Rce1/LyrA-like_dom"/>
</dbReference>
<feature type="transmembrane region" description="Helical" evidence="2">
    <location>
        <begin position="140"/>
        <end position="162"/>
    </location>
</feature>
<feature type="transmembrane region" description="Helical" evidence="2">
    <location>
        <begin position="227"/>
        <end position="252"/>
    </location>
</feature>
<organism evidence="4 5">
    <name type="scientific">Nocardiopsis metallicus</name>
    <dbReference type="NCBI Taxonomy" id="179819"/>
    <lineage>
        <taxon>Bacteria</taxon>
        <taxon>Bacillati</taxon>
        <taxon>Actinomycetota</taxon>
        <taxon>Actinomycetes</taxon>
        <taxon>Streptosporangiales</taxon>
        <taxon>Nocardiopsidaceae</taxon>
        <taxon>Nocardiopsis</taxon>
    </lineage>
</organism>
<dbReference type="GO" id="GO:0004175">
    <property type="term" value="F:endopeptidase activity"/>
    <property type="evidence" value="ECO:0007669"/>
    <property type="project" value="UniProtKB-ARBA"/>
</dbReference>
<protein>
    <submittedName>
        <fullName evidence="4">Membrane protease YdiL (CAAX protease family)</fullName>
    </submittedName>
</protein>
<gene>
    <name evidence="4" type="ORF">HNR07_000685</name>
</gene>
<keyword evidence="4" id="KW-0645">Protease</keyword>
<dbReference type="RefSeq" id="WP_184361798.1">
    <property type="nucleotide sequence ID" value="NZ_BAAAKM010000107.1"/>
</dbReference>
<evidence type="ECO:0000259" key="3">
    <source>
        <dbReference type="Pfam" id="PF02517"/>
    </source>
</evidence>
<keyword evidence="5" id="KW-1185">Reference proteome</keyword>
<dbReference type="GO" id="GO:0006508">
    <property type="term" value="P:proteolysis"/>
    <property type="evidence" value="ECO:0007669"/>
    <property type="project" value="UniProtKB-KW"/>
</dbReference>
<feature type="domain" description="CAAX prenyl protease 2/Lysostaphin resistance protein A-like" evidence="3">
    <location>
        <begin position="179"/>
        <end position="270"/>
    </location>
</feature>
<sequence length="288" mass="31237">MTDRIQQNPRESGPSPAESPVKGTAEGTRAKTTTVPDLLPGRTLLRWEILCVLALSLGAAAVSATISFLGVLTAPESMADQTASLIRSRAEDRPWLDLSFQLYAVVFALAPVALVVYLLHRSGESARTIGFDAKRPGFDAWTGAGLAALIGAGGLVVYVVSWQLGLTRTIVPSTLDGNWWDTLVLVLQALKNGLLEEVIVVGYLLHRLGQLGWSPWKAVLASSVLRAFYHLYQGVGMFFGNLVMGLVFGWFYVRYGRVMPLVVAHTVIDIVAFVGAVYLLGRVDWLPV</sequence>
<evidence type="ECO:0000256" key="2">
    <source>
        <dbReference type="SAM" id="Phobius"/>
    </source>
</evidence>
<keyword evidence="2" id="KW-1133">Transmembrane helix</keyword>
<evidence type="ECO:0000313" key="5">
    <source>
        <dbReference type="Proteomes" id="UP000579647"/>
    </source>
</evidence>
<dbReference type="GO" id="GO:0080120">
    <property type="term" value="P:CAAX-box protein maturation"/>
    <property type="evidence" value="ECO:0007669"/>
    <property type="project" value="UniProtKB-ARBA"/>
</dbReference>
<reference evidence="4 5" key="1">
    <citation type="submission" date="2020-08" db="EMBL/GenBank/DDBJ databases">
        <title>Sequencing the genomes of 1000 actinobacteria strains.</title>
        <authorList>
            <person name="Klenk H.-P."/>
        </authorList>
    </citation>
    <scope>NUCLEOTIDE SEQUENCE [LARGE SCALE GENOMIC DNA]</scope>
    <source>
        <strain evidence="4 5">DSM 44598</strain>
    </source>
</reference>
<dbReference type="AlphaFoldDB" id="A0A840WHK2"/>
<accession>A0A840WHK2</accession>
<dbReference type="Pfam" id="PF02517">
    <property type="entry name" value="Rce1-like"/>
    <property type="match status" value="1"/>
</dbReference>
<name>A0A840WHK2_9ACTN</name>
<keyword evidence="2" id="KW-0472">Membrane</keyword>
<feature type="transmembrane region" description="Helical" evidence="2">
    <location>
        <begin position="100"/>
        <end position="119"/>
    </location>
</feature>
<feature type="transmembrane region" description="Helical" evidence="2">
    <location>
        <begin position="258"/>
        <end position="280"/>
    </location>
</feature>
<feature type="compositionally biased region" description="Polar residues" evidence="1">
    <location>
        <begin position="1"/>
        <end position="10"/>
    </location>
</feature>
<keyword evidence="2" id="KW-0812">Transmembrane</keyword>
<proteinExistence type="predicted"/>
<keyword evidence="4" id="KW-0378">Hydrolase</keyword>
<comment type="caution">
    <text evidence="4">The sequence shown here is derived from an EMBL/GenBank/DDBJ whole genome shotgun (WGS) entry which is preliminary data.</text>
</comment>
<evidence type="ECO:0000256" key="1">
    <source>
        <dbReference type="SAM" id="MobiDB-lite"/>
    </source>
</evidence>
<evidence type="ECO:0000313" key="4">
    <source>
        <dbReference type="EMBL" id="MBB5489548.1"/>
    </source>
</evidence>
<feature type="region of interest" description="Disordered" evidence="1">
    <location>
        <begin position="1"/>
        <end position="34"/>
    </location>
</feature>
<dbReference type="Proteomes" id="UP000579647">
    <property type="component" value="Unassembled WGS sequence"/>
</dbReference>
<feature type="transmembrane region" description="Helical" evidence="2">
    <location>
        <begin position="49"/>
        <end position="72"/>
    </location>
</feature>